<dbReference type="InterPro" id="IPR036909">
    <property type="entry name" value="Cyt_c-like_dom_sf"/>
</dbReference>
<name>A0ABW1SCP2_9PROT</name>
<dbReference type="PROSITE" id="PS51007">
    <property type="entry name" value="CYTC"/>
    <property type="match status" value="1"/>
</dbReference>
<dbReference type="PANTHER" id="PTHR35008:SF4">
    <property type="entry name" value="BLL4482 PROTEIN"/>
    <property type="match status" value="1"/>
</dbReference>
<evidence type="ECO:0000256" key="2">
    <source>
        <dbReference type="ARBA" id="ARBA00022723"/>
    </source>
</evidence>
<dbReference type="Pfam" id="PF13442">
    <property type="entry name" value="Cytochrome_CBB3"/>
    <property type="match status" value="1"/>
</dbReference>
<dbReference type="EMBL" id="JBHSSW010000028">
    <property type="protein sequence ID" value="MFC6199289.1"/>
    <property type="molecule type" value="Genomic_DNA"/>
</dbReference>
<dbReference type="SUPFAM" id="SSF46626">
    <property type="entry name" value="Cytochrome c"/>
    <property type="match status" value="1"/>
</dbReference>
<keyword evidence="3 4" id="KW-0408">Iron</keyword>
<reference evidence="8" key="1">
    <citation type="journal article" date="2019" name="Int. J. Syst. Evol. Microbiol.">
        <title>The Global Catalogue of Microorganisms (GCM) 10K type strain sequencing project: providing services to taxonomists for standard genome sequencing and annotation.</title>
        <authorList>
            <consortium name="The Broad Institute Genomics Platform"/>
            <consortium name="The Broad Institute Genome Sequencing Center for Infectious Disease"/>
            <person name="Wu L."/>
            <person name="Ma J."/>
        </authorList>
    </citation>
    <scope>NUCLEOTIDE SEQUENCE [LARGE SCALE GENOMIC DNA]</scope>
    <source>
        <strain evidence="8">CGMCC-1.15741</strain>
    </source>
</reference>
<feature type="chain" id="PRO_5045103252" evidence="5">
    <location>
        <begin position="24"/>
        <end position="154"/>
    </location>
</feature>
<feature type="domain" description="Cytochrome c" evidence="6">
    <location>
        <begin position="47"/>
        <end position="126"/>
    </location>
</feature>
<dbReference type="InterPro" id="IPR051459">
    <property type="entry name" value="Cytochrome_c-type_DH"/>
</dbReference>
<evidence type="ECO:0000313" key="8">
    <source>
        <dbReference type="Proteomes" id="UP001596303"/>
    </source>
</evidence>
<evidence type="ECO:0000256" key="3">
    <source>
        <dbReference type="ARBA" id="ARBA00023004"/>
    </source>
</evidence>
<keyword evidence="8" id="KW-1185">Reference proteome</keyword>
<evidence type="ECO:0000256" key="4">
    <source>
        <dbReference type="PROSITE-ProRule" id="PRU00433"/>
    </source>
</evidence>
<dbReference type="Proteomes" id="UP001596303">
    <property type="component" value="Unassembled WGS sequence"/>
</dbReference>
<organism evidence="7 8">
    <name type="scientific">Ponticaulis profundi</name>
    <dbReference type="NCBI Taxonomy" id="2665222"/>
    <lineage>
        <taxon>Bacteria</taxon>
        <taxon>Pseudomonadati</taxon>
        <taxon>Pseudomonadota</taxon>
        <taxon>Alphaproteobacteria</taxon>
        <taxon>Hyphomonadales</taxon>
        <taxon>Hyphomonadaceae</taxon>
        <taxon>Ponticaulis</taxon>
    </lineage>
</organism>
<protein>
    <submittedName>
        <fullName evidence="7">C-type cytochrome</fullName>
    </submittedName>
</protein>
<gene>
    <name evidence="7" type="ORF">ACFQDM_14475</name>
</gene>
<dbReference type="InterPro" id="IPR009056">
    <property type="entry name" value="Cyt_c-like_dom"/>
</dbReference>
<keyword evidence="5" id="KW-0732">Signal</keyword>
<evidence type="ECO:0000313" key="7">
    <source>
        <dbReference type="EMBL" id="MFC6199289.1"/>
    </source>
</evidence>
<feature type="signal peptide" evidence="5">
    <location>
        <begin position="1"/>
        <end position="23"/>
    </location>
</feature>
<proteinExistence type="predicted"/>
<evidence type="ECO:0000256" key="5">
    <source>
        <dbReference type="SAM" id="SignalP"/>
    </source>
</evidence>
<keyword evidence="1 4" id="KW-0349">Heme</keyword>
<dbReference type="Gene3D" id="1.10.760.10">
    <property type="entry name" value="Cytochrome c-like domain"/>
    <property type="match status" value="1"/>
</dbReference>
<accession>A0ABW1SCP2</accession>
<dbReference type="RefSeq" id="WP_377380213.1">
    <property type="nucleotide sequence ID" value="NZ_JBHSSW010000028.1"/>
</dbReference>
<sequence length="154" mass="16290">MKQSKYACFAVALSGVAAASAIAQDTRPVTSFEPSELQAEAMANPGVAFESGEKIYKTICAACHMPDGEGAVGGGTYPALSGNEKLEYPDYAIFIITNGYKAMPSFGHLLDDDQVAALVNYLQSGLGENTYEPTADAETVALVRPLEEKNEGEE</sequence>
<evidence type="ECO:0000256" key="1">
    <source>
        <dbReference type="ARBA" id="ARBA00022617"/>
    </source>
</evidence>
<comment type="caution">
    <text evidence="7">The sequence shown here is derived from an EMBL/GenBank/DDBJ whole genome shotgun (WGS) entry which is preliminary data.</text>
</comment>
<evidence type="ECO:0000259" key="6">
    <source>
        <dbReference type="PROSITE" id="PS51007"/>
    </source>
</evidence>
<dbReference type="PANTHER" id="PTHR35008">
    <property type="entry name" value="BLL4482 PROTEIN-RELATED"/>
    <property type="match status" value="1"/>
</dbReference>
<keyword evidence="2 4" id="KW-0479">Metal-binding</keyword>